<reference evidence="2" key="1">
    <citation type="submission" date="2016-07" db="EMBL/GenBank/DDBJ databases">
        <title>Microvirga ossetica sp. nov. a new species of rhizobia isolated from root nodules of the legume species Vicia alpestris Steven originated from North Ossetia region in the Caucasus.</title>
        <authorList>
            <person name="Safronova V.I."/>
            <person name="Kuznetsova I.G."/>
            <person name="Sazanova A.L."/>
            <person name="Belimov A."/>
            <person name="Andronov E."/>
            <person name="Osledkin Y.S."/>
            <person name="Onishchuk O.P."/>
            <person name="Kurchak O.N."/>
            <person name="Shaposhnikov A.I."/>
            <person name="Willems A."/>
            <person name="Tikhonovich I.A."/>
        </authorList>
    </citation>
    <scope>NUCLEOTIDE SEQUENCE [LARGE SCALE GENOMIC DNA]</scope>
    <source>
        <strain evidence="2">V5/3M</strain>
    </source>
</reference>
<gene>
    <name evidence="2" type="ORF">BB934_04540</name>
</gene>
<keyword evidence="1" id="KW-1133">Transmembrane helix</keyword>
<dbReference type="AlphaFoldDB" id="A0A1B2EC99"/>
<feature type="transmembrane region" description="Helical" evidence="1">
    <location>
        <begin position="17"/>
        <end position="37"/>
    </location>
</feature>
<sequence>MNILDQITEAVIRRGDLAHLALFVWASGASTLLAMTLRDLFAANRRFDAFVRELSLFNRRHSGDSP</sequence>
<evidence type="ECO:0000313" key="2">
    <source>
        <dbReference type="EMBL" id="ANY77591.1"/>
    </source>
</evidence>
<protein>
    <submittedName>
        <fullName evidence="2">Uncharacterized protein</fullName>
    </submittedName>
</protein>
<name>A0A1B2EC99_9HYPH</name>
<dbReference type="EMBL" id="CP016616">
    <property type="protein sequence ID" value="ANY77591.1"/>
    <property type="molecule type" value="Genomic_DNA"/>
</dbReference>
<dbReference type="KEGG" id="moc:BB934_04540"/>
<accession>A0A1B2EC99</accession>
<dbReference type="RefSeq" id="WP_099508576.1">
    <property type="nucleotide sequence ID" value="NZ_CP016616.1"/>
</dbReference>
<evidence type="ECO:0000256" key="1">
    <source>
        <dbReference type="SAM" id="Phobius"/>
    </source>
</evidence>
<organism evidence="2">
    <name type="scientific">Microvirga ossetica</name>
    <dbReference type="NCBI Taxonomy" id="1882682"/>
    <lineage>
        <taxon>Bacteria</taxon>
        <taxon>Pseudomonadati</taxon>
        <taxon>Pseudomonadota</taxon>
        <taxon>Alphaproteobacteria</taxon>
        <taxon>Hyphomicrobiales</taxon>
        <taxon>Methylobacteriaceae</taxon>
        <taxon>Microvirga</taxon>
    </lineage>
</organism>
<dbReference type="OrthoDB" id="7869856at2"/>
<keyword evidence="1" id="KW-0812">Transmembrane</keyword>
<keyword evidence="1" id="KW-0472">Membrane</keyword>
<proteinExistence type="predicted"/>